<feature type="domain" description="YjeF N-terminal" evidence="21">
    <location>
        <begin position="10"/>
        <end position="215"/>
    </location>
</feature>
<dbReference type="PIRSF" id="PIRSF017184">
    <property type="entry name" value="Nnr"/>
    <property type="match status" value="1"/>
</dbReference>
<evidence type="ECO:0000256" key="2">
    <source>
        <dbReference type="ARBA" id="ARBA00000909"/>
    </source>
</evidence>
<dbReference type="EMBL" id="JABMKT010000003">
    <property type="protein sequence ID" value="NYV27462.1"/>
    <property type="molecule type" value="Genomic_DNA"/>
</dbReference>
<feature type="binding site" evidence="17">
    <location>
        <position position="315"/>
    </location>
    <ligand>
        <name>(6S)-NADPHX</name>
        <dbReference type="ChEBI" id="CHEBI:64076"/>
    </ligand>
</feature>
<dbReference type="GO" id="GO:0052856">
    <property type="term" value="F:NAD(P)HX epimerase activity"/>
    <property type="evidence" value="ECO:0007669"/>
    <property type="project" value="UniProtKB-UniRule"/>
</dbReference>
<feature type="binding site" evidence="17">
    <location>
        <position position="424"/>
    </location>
    <ligand>
        <name>AMP</name>
        <dbReference type="ChEBI" id="CHEBI:456215"/>
    </ligand>
</feature>
<comment type="catalytic activity">
    <reaction evidence="2 18 19">
        <text>(6R)-NADPHX = (6S)-NADPHX</text>
        <dbReference type="Rhea" id="RHEA:32227"/>
        <dbReference type="ChEBI" id="CHEBI:64076"/>
        <dbReference type="ChEBI" id="CHEBI:64077"/>
        <dbReference type="EC" id="5.1.99.6"/>
    </reaction>
</comment>
<dbReference type="PROSITE" id="PS51383">
    <property type="entry name" value="YJEF_C_3"/>
    <property type="match status" value="1"/>
</dbReference>
<organism evidence="22 23">
    <name type="scientific">Streptobacillus felis</name>
    <dbReference type="NCBI Taxonomy" id="1384509"/>
    <lineage>
        <taxon>Bacteria</taxon>
        <taxon>Fusobacteriati</taxon>
        <taxon>Fusobacteriota</taxon>
        <taxon>Fusobacteriia</taxon>
        <taxon>Fusobacteriales</taxon>
        <taxon>Leptotrichiaceae</taxon>
        <taxon>Streptobacillus</taxon>
    </lineage>
</organism>
<evidence type="ECO:0000256" key="1">
    <source>
        <dbReference type="ARBA" id="ARBA00000013"/>
    </source>
</evidence>
<dbReference type="Pfam" id="PF03853">
    <property type="entry name" value="YjeF_N"/>
    <property type="match status" value="1"/>
</dbReference>
<keyword evidence="10 17" id="KW-0520">NAD</keyword>
<comment type="subunit">
    <text evidence="17">Homotetramer.</text>
</comment>
<evidence type="ECO:0000256" key="8">
    <source>
        <dbReference type="ARBA" id="ARBA00022857"/>
    </source>
</evidence>
<dbReference type="GO" id="GO:0110051">
    <property type="term" value="P:metabolite repair"/>
    <property type="evidence" value="ECO:0007669"/>
    <property type="project" value="TreeGrafter"/>
</dbReference>
<dbReference type="SUPFAM" id="SSF64153">
    <property type="entry name" value="YjeF N-terminal domain-like"/>
    <property type="match status" value="1"/>
</dbReference>
<dbReference type="NCBIfam" id="TIGR00197">
    <property type="entry name" value="yjeF_nterm"/>
    <property type="match status" value="1"/>
</dbReference>
<evidence type="ECO:0000256" key="6">
    <source>
        <dbReference type="ARBA" id="ARBA00022741"/>
    </source>
</evidence>
<dbReference type="GO" id="GO:0005524">
    <property type="term" value="F:ATP binding"/>
    <property type="evidence" value="ECO:0007669"/>
    <property type="project" value="UniProtKB-UniRule"/>
</dbReference>
<evidence type="ECO:0000256" key="11">
    <source>
        <dbReference type="ARBA" id="ARBA00023235"/>
    </source>
</evidence>
<sequence>MKIVGDSITTQKIDEYIEKEYKVSKDILMENVVFKLYENIDINFESYLIVAGFGNNGGDGYALARMLHANNKDVIIFKIDNDYISNECKLNYERCLALGIRIIDNIDKLDFYLQKTEVVVDAIFGIGLNKELPKNIKDIVYKINKYKYLSQYKVYSIDIPTGLDSKYGNTYGACIEADITLSIMTYKKGFLNYSSRINTGEIKVIKDIILPNKDLKRFSNIFIIEKNDIKSIEIKRREEDNKTTYGKTFIVAGSKKYFGAAKLAAKSCVKCGSGYTYLLSDFEGIEKVVESVPEVIYERDINNLDKATTIAIGPGMEFNEYIYNIIEEYKDNKNLVIDAGALSNKINFNNHNNVIITPHTGEFSRISNTEIDLIKKDPIEVIQNYSRNNKVTVLLKGKNTYISDGVDVYIIDTGNPYMANAGMGDVLTGMISSLNAQGYTLKESAIIGTYLHGYIADELSKKQYIINPTDIIDNIGKYMKELFI</sequence>
<feature type="domain" description="YjeF C-terminal" evidence="20">
    <location>
        <begin position="225"/>
        <end position="482"/>
    </location>
</feature>
<dbReference type="Gene3D" id="3.40.50.10260">
    <property type="entry name" value="YjeF N-terminal domain"/>
    <property type="match status" value="1"/>
</dbReference>
<feature type="binding site" evidence="17">
    <location>
        <position position="260"/>
    </location>
    <ligand>
        <name>(6S)-NADPHX</name>
        <dbReference type="ChEBI" id="CHEBI:64076"/>
    </ligand>
</feature>
<evidence type="ECO:0000256" key="15">
    <source>
        <dbReference type="ARBA" id="ARBA00048238"/>
    </source>
</evidence>
<comment type="catalytic activity">
    <reaction evidence="16 17 19">
        <text>(6S)-NADPHX + ADP = AMP + phosphate + NADPH + H(+)</text>
        <dbReference type="Rhea" id="RHEA:32235"/>
        <dbReference type="ChEBI" id="CHEBI:15378"/>
        <dbReference type="ChEBI" id="CHEBI:43474"/>
        <dbReference type="ChEBI" id="CHEBI:57783"/>
        <dbReference type="ChEBI" id="CHEBI:64076"/>
        <dbReference type="ChEBI" id="CHEBI:456215"/>
        <dbReference type="ChEBI" id="CHEBI:456216"/>
        <dbReference type="EC" id="4.2.1.136"/>
    </reaction>
</comment>
<comment type="function">
    <text evidence="17">Catalyzes the dehydration of the S-form of NAD(P)HX at the expense of ADP, which is converted to AMP. Together with NAD(P)HX epimerase, which catalyzes the epimerization of the S- and R-forms, the enzyme allows the repair of both epimers of NAD(P)HX, a damaged form of NAD(P)H that is a result of enzymatic or heat-dependent hydration.</text>
</comment>
<evidence type="ECO:0000259" key="21">
    <source>
        <dbReference type="PROSITE" id="PS51385"/>
    </source>
</evidence>
<dbReference type="GO" id="GO:0052855">
    <property type="term" value="F:ADP-dependent NAD(P)H-hydrate dehydratase activity"/>
    <property type="evidence" value="ECO:0007669"/>
    <property type="project" value="UniProtKB-UniRule"/>
</dbReference>
<dbReference type="InterPro" id="IPR036652">
    <property type="entry name" value="YjeF_N_dom_sf"/>
</dbReference>
<evidence type="ECO:0000313" key="23">
    <source>
        <dbReference type="Proteomes" id="UP000526184"/>
    </source>
</evidence>
<dbReference type="PANTHER" id="PTHR12592">
    <property type="entry name" value="ATP-DEPENDENT (S)-NAD(P)H-HYDRATE DEHYDRATASE FAMILY MEMBER"/>
    <property type="match status" value="1"/>
</dbReference>
<dbReference type="HAMAP" id="MF_01966">
    <property type="entry name" value="NADHX_epimerase"/>
    <property type="match status" value="1"/>
</dbReference>
<dbReference type="Pfam" id="PF01256">
    <property type="entry name" value="Carb_kinase"/>
    <property type="match status" value="1"/>
</dbReference>
<keyword evidence="8 17" id="KW-0521">NADP</keyword>
<feature type="binding site" evidence="18">
    <location>
        <position position="56"/>
    </location>
    <ligand>
        <name>K(+)</name>
        <dbReference type="ChEBI" id="CHEBI:29103"/>
    </ligand>
</feature>
<dbReference type="InterPro" id="IPR029056">
    <property type="entry name" value="Ribokinase-like"/>
</dbReference>
<dbReference type="HAMAP" id="MF_01965">
    <property type="entry name" value="NADHX_dehydratase"/>
    <property type="match status" value="1"/>
</dbReference>
<dbReference type="InterPro" id="IPR017953">
    <property type="entry name" value="Carbohydrate_kinase_pred_CS"/>
</dbReference>
<comment type="caution">
    <text evidence="22">The sequence shown here is derived from an EMBL/GenBank/DDBJ whole genome shotgun (WGS) entry which is preliminary data.</text>
</comment>
<keyword evidence="13" id="KW-0511">Multifunctional enzyme</keyword>
<evidence type="ECO:0000256" key="5">
    <source>
        <dbReference type="ARBA" id="ARBA00022723"/>
    </source>
</evidence>
<comment type="similarity">
    <text evidence="17">Belongs to the NnrD/CARKD family.</text>
</comment>
<feature type="binding site" evidence="17">
    <location>
        <begin position="396"/>
        <end position="400"/>
    </location>
    <ligand>
        <name>AMP</name>
        <dbReference type="ChEBI" id="CHEBI:456215"/>
    </ligand>
</feature>
<comment type="cofactor">
    <cofactor evidence="18 19">
        <name>K(+)</name>
        <dbReference type="ChEBI" id="CHEBI:29103"/>
    </cofactor>
    <text evidence="18 19">Binds 1 potassium ion per subunit.</text>
</comment>
<keyword evidence="12 17" id="KW-0456">Lyase</keyword>
<dbReference type="InterPro" id="IPR004443">
    <property type="entry name" value="YjeF_N_dom"/>
</dbReference>
<dbReference type="SUPFAM" id="SSF53613">
    <property type="entry name" value="Ribokinase-like"/>
    <property type="match status" value="1"/>
</dbReference>
<dbReference type="CDD" id="cd01171">
    <property type="entry name" value="YXKO-related"/>
    <property type="match status" value="1"/>
</dbReference>
<evidence type="ECO:0000256" key="7">
    <source>
        <dbReference type="ARBA" id="ARBA00022840"/>
    </source>
</evidence>
<dbReference type="EC" id="5.1.99.6" evidence="19"/>
<dbReference type="AlphaFoldDB" id="A0A7Z0PE25"/>
<dbReference type="Proteomes" id="UP000526184">
    <property type="component" value="Unassembled WGS sequence"/>
</dbReference>
<proteinExistence type="inferred from homology"/>
<dbReference type="PROSITE" id="PS01050">
    <property type="entry name" value="YJEF_C_2"/>
    <property type="match status" value="1"/>
</dbReference>
<comment type="cofactor">
    <cofactor evidence="17">
        <name>Mg(2+)</name>
        <dbReference type="ChEBI" id="CHEBI:18420"/>
    </cofactor>
</comment>
<feature type="binding site" evidence="17">
    <location>
        <position position="359"/>
    </location>
    <ligand>
        <name>(6S)-NADPHX</name>
        <dbReference type="ChEBI" id="CHEBI:64076"/>
    </ligand>
</feature>
<dbReference type="InterPro" id="IPR000631">
    <property type="entry name" value="CARKD"/>
</dbReference>
<keyword evidence="11 18" id="KW-0413">Isomerase</keyword>
<evidence type="ECO:0000256" key="9">
    <source>
        <dbReference type="ARBA" id="ARBA00022958"/>
    </source>
</evidence>
<dbReference type="InterPro" id="IPR030677">
    <property type="entry name" value="Nnr"/>
</dbReference>
<evidence type="ECO:0000256" key="3">
    <source>
        <dbReference type="ARBA" id="ARBA00006001"/>
    </source>
</evidence>
<dbReference type="RefSeq" id="WP_180135383.1">
    <property type="nucleotide sequence ID" value="NZ_JABMKT010000003.1"/>
</dbReference>
<feature type="binding site" evidence="17">
    <location>
        <position position="425"/>
    </location>
    <ligand>
        <name>(6S)-NADPHX</name>
        <dbReference type="ChEBI" id="CHEBI:64076"/>
    </ligand>
</feature>
<comment type="function">
    <text evidence="14 19">Bifunctional enzyme that catalyzes the epimerization of the S- and R-forms of NAD(P)HX and the dehydration of the S-form of NAD(P)HX at the expense of ADP, which is converted to AMP. This allows the repair of both epimers of NAD(P)HX, a damaged form of NAD(P)H that is a result of enzymatic or heat-dependent hydration.</text>
</comment>
<keyword evidence="9 18" id="KW-0630">Potassium</keyword>
<keyword evidence="7 17" id="KW-0067">ATP-binding</keyword>
<comment type="catalytic activity">
    <reaction evidence="15 17 19">
        <text>(6S)-NADHX + ADP = AMP + phosphate + NADH + H(+)</text>
        <dbReference type="Rhea" id="RHEA:32223"/>
        <dbReference type="ChEBI" id="CHEBI:15378"/>
        <dbReference type="ChEBI" id="CHEBI:43474"/>
        <dbReference type="ChEBI" id="CHEBI:57945"/>
        <dbReference type="ChEBI" id="CHEBI:64074"/>
        <dbReference type="ChEBI" id="CHEBI:456215"/>
        <dbReference type="ChEBI" id="CHEBI:456216"/>
        <dbReference type="EC" id="4.2.1.136"/>
    </reaction>
</comment>
<name>A0A7Z0PE25_9FUSO</name>
<feature type="binding site" evidence="18">
    <location>
        <begin position="55"/>
        <end position="59"/>
    </location>
    <ligand>
        <name>(6S)-NADPHX</name>
        <dbReference type="ChEBI" id="CHEBI:64076"/>
    </ligand>
</feature>
<evidence type="ECO:0000256" key="13">
    <source>
        <dbReference type="ARBA" id="ARBA00023268"/>
    </source>
</evidence>
<dbReference type="NCBIfam" id="TIGR00196">
    <property type="entry name" value="yjeF_cterm"/>
    <property type="match status" value="1"/>
</dbReference>
<evidence type="ECO:0000256" key="4">
    <source>
        <dbReference type="ARBA" id="ARBA00009524"/>
    </source>
</evidence>
<keyword evidence="23" id="KW-1185">Reference proteome</keyword>
<comment type="similarity">
    <text evidence="4 19">In the C-terminal section; belongs to the NnrD/CARKD family.</text>
</comment>
<evidence type="ECO:0000256" key="16">
    <source>
        <dbReference type="ARBA" id="ARBA00049209"/>
    </source>
</evidence>
<dbReference type="GO" id="GO:0046496">
    <property type="term" value="P:nicotinamide nucleotide metabolic process"/>
    <property type="evidence" value="ECO:0007669"/>
    <property type="project" value="UniProtKB-UniRule"/>
</dbReference>
<dbReference type="PANTHER" id="PTHR12592:SF0">
    <property type="entry name" value="ATP-DEPENDENT (S)-NAD(P)H-HYDRATE DEHYDRATASE"/>
    <property type="match status" value="1"/>
</dbReference>
<evidence type="ECO:0000259" key="20">
    <source>
        <dbReference type="PROSITE" id="PS51383"/>
    </source>
</evidence>
<keyword evidence="6 17" id="KW-0547">Nucleotide-binding</keyword>
<feature type="binding site" evidence="18">
    <location>
        <begin position="125"/>
        <end position="131"/>
    </location>
    <ligand>
        <name>(6S)-NADPHX</name>
        <dbReference type="ChEBI" id="CHEBI:64076"/>
    </ligand>
</feature>
<feature type="binding site" evidence="18">
    <location>
        <position position="121"/>
    </location>
    <ligand>
        <name>K(+)</name>
        <dbReference type="ChEBI" id="CHEBI:29103"/>
    </ligand>
</feature>
<evidence type="ECO:0000256" key="10">
    <source>
        <dbReference type="ARBA" id="ARBA00023027"/>
    </source>
</evidence>
<comment type="catalytic activity">
    <reaction evidence="1 18 19">
        <text>(6R)-NADHX = (6S)-NADHX</text>
        <dbReference type="Rhea" id="RHEA:32215"/>
        <dbReference type="ChEBI" id="CHEBI:64074"/>
        <dbReference type="ChEBI" id="CHEBI:64075"/>
        <dbReference type="EC" id="5.1.99.6"/>
    </reaction>
</comment>
<evidence type="ECO:0000256" key="14">
    <source>
        <dbReference type="ARBA" id="ARBA00025153"/>
    </source>
</evidence>
<comment type="caution">
    <text evidence="18">Lacks conserved residue(s) required for the propagation of feature annotation.</text>
</comment>
<comment type="similarity">
    <text evidence="3 19">In the N-terminal section; belongs to the NnrE/AIBP family.</text>
</comment>
<evidence type="ECO:0000256" key="19">
    <source>
        <dbReference type="PIRNR" id="PIRNR017184"/>
    </source>
</evidence>
<reference evidence="22 23" key="1">
    <citation type="submission" date="2020-05" db="EMBL/GenBank/DDBJ databases">
        <title>Streptobacillus felis strain LHL191014123.</title>
        <authorList>
            <person name="Fawzy A."/>
            <person name="Rau J."/>
            <person name="Risse K."/>
            <person name="Schauerte N."/>
            <person name="Geiger C."/>
            <person name="Blom J."/>
            <person name="Imirzalioglu C."/>
            <person name="Falgenhauer J."/>
            <person name="Bach A."/>
            <person name="Herden C."/>
            <person name="Eisenberg T."/>
        </authorList>
    </citation>
    <scope>NUCLEOTIDE SEQUENCE [LARGE SCALE GENOMIC DNA]</scope>
    <source>
        <strain evidence="22 23">LHL191014123</strain>
    </source>
</reference>
<accession>A0A7Z0PE25</accession>
<gene>
    <name evidence="17" type="primary">nnrD</name>
    <name evidence="18" type="synonym">nnrE</name>
    <name evidence="22" type="ORF">HP397_01290</name>
</gene>
<evidence type="ECO:0000313" key="22">
    <source>
        <dbReference type="EMBL" id="NYV27462.1"/>
    </source>
</evidence>
<dbReference type="EC" id="4.2.1.136" evidence="19"/>
<protein>
    <recommendedName>
        <fullName evidence="19">Bifunctional NAD(P)H-hydrate repair enzyme</fullName>
    </recommendedName>
    <alternativeName>
        <fullName evidence="19">Nicotinamide nucleotide repair protein</fullName>
    </alternativeName>
    <domain>
        <recommendedName>
            <fullName evidence="19">ADP-dependent (S)-NAD(P)H-hydrate dehydratase</fullName>
            <ecNumber evidence="19">4.2.1.136</ecNumber>
        </recommendedName>
        <alternativeName>
            <fullName evidence="19">ADP-dependent NAD(P)HX dehydratase</fullName>
        </alternativeName>
    </domain>
    <domain>
        <recommendedName>
            <fullName evidence="19">NAD(P)H-hydrate epimerase</fullName>
            <ecNumber evidence="19">5.1.99.6</ecNumber>
        </recommendedName>
    </domain>
</protein>
<evidence type="ECO:0000256" key="12">
    <source>
        <dbReference type="ARBA" id="ARBA00023239"/>
    </source>
</evidence>
<comment type="similarity">
    <text evidence="18">Belongs to the NnrE/AIBP family.</text>
</comment>
<dbReference type="PROSITE" id="PS51385">
    <property type="entry name" value="YJEF_N"/>
    <property type="match status" value="1"/>
</dbReference>
<feature type="binding site" evidence="18">
    <location>
        <position position="161"/>
    </location>
    <ligand>
        <name>K(+)</name>
        <dbReference type="ChEBI" id="CHEBI:29103"/>
    </ligand>
</feature>
<comment type="function">
    <text evidence="18">Catalyzes the epimerization of the S- and R-forms of NAD(P)HX, a damaged form of NAD(P)H that is a result of enzymatic or heat-dependent hydration. This is a prerequisite for the S-specific NAD(P)H-hydrate dehydratase to allow the repair of both epimers of NAD(P)HX.</text>
</comment>
<evidence type="ECO:0000256" key="17">
    <source>
        <dbReference type="HAMAP-Rule" id="MF_01965"/>
    </source>
</evidence>
<dbReference type="GO" id="GO:0046872">
    <property type="term" value="F:metal ion binding"/>
    <property type="evidence" value="ECO:0007669"/>
    <property type="project" value="UniProtKB-UniRule"/>
</dbReference>
<dbReference type="Gene3D" id="3.40.1190.20">
    <property type="match status" value="1"/>
</dbReference>
<keyword evidence="5 18" id="KW-0479">Metal-binding</keyword>
<evidence type="ECO:0000256" key="18">
    <source>
        <dbReference type="HAMAP-Rule" id="MF_01966"/>
    </source>
</evidence>
<feature type="binding site" evidence="18">
    <location>
        <position position="158"/>
    </location>
    <ligand>
        <name>(6S)-NADPHX</name>
        <dbReference type="ChEBI" id="CHEBI:64076"/>
    </ligand>
</feature>